<accession>A0A4R1MMB8</accession>
<dbReference type="OrthoDB" id="9797023at2"/>
<proteinExistence type="inferred from homology"/>
<dbReference type="AlphaFoldDB" id="A0A4R1MMB8"/>
<dbReference type="Gene3D" id="1.20.1260.10">
    <property type="match status" value="1"/>
</dbReference>
<dbReference type="SUPFAM" id="SSF47240">
    <property type="entry name" value="Ferritin-like"/>
    <property type="match status" value="1"/>
</dbReference>
<reference evidence="4 5" key="1">
    <citation type="submission" date="2019-03" db="EMBL/GenBank/DDBJ databases">
        <title>Genomic Encyclopedia of Type Strains, Phase IV (KMG-IV): sequencing the most valuable type-strain genomes for metagenomic binning, comparative biology and taxonomic classification.</title>
        <authorList>
            <person name="Goeker M."/>
        </authorList>
    </citation>
    <scope>NUCLEOTIDE SEQUENCE [LARGE SCALE GENOMIC DNA]</scope>
    <source>
        <strain evidence="4 5">DSM 24176</strain>
    </source>
</reference>
<evidence type="ECO:0000256" key="1">
    <source>
        <dbReference type="ARBA" id="ARBA00009497"/>
    </source>
</evidence>
<dbReference type="PANTHER" id="PTHR42932:SF1">
    <property type="entry name" value="GENERAL STRESS PROTEIN 20U"/>
    <property type="match status" value="1"/>
</dbReference>
<evidence type="ECO:0000313" key="5">
    <source>
        <dbReference type="Proteomes" id="UP000294545"/>
    </source>
</evidence>
<comment type="similarity">
    <text evidence="1 2">Belongs to the Dps family.</text>
</comment>
<dbReference type="GO" id="GO:0008199">
    <property type="term" value="F:ferric iron binding"/>
    <property type="evidence" value="ECO:0007669"/>
    <property type="project" value="InterPro"/>
</dbReference>
<dbReference type="InterPro" id="IPR012347">
    <property type="entry name" value="Ferritin-like"/>
</dbReference>
<dbReference type="InterPro" id="IPR002177">
    <property type="entry name" value="DPS_DNA-bd"/>
</dbReference>
<dbReference type="InterPro" id="IPR009078">
    <property type="entry name" value="Ferritin-like_SF"/>
</dbReference>
<dbReference type="PROSITE" id="PS00819">
    <property type="entry name" value="DPS_2"/>
    <property type="match status" value="1"/>
</dbReference>
<dbReference type="InterPro" id="IPR023188">
    <property type="entry name" value="DPS_DNA-bd_CS"/>
</dbReference>
<dbReference type="PRINTS" id="PR01346">
    <property type="entry name" value="HELNAPAPROT"/>
</dbReference>
<gene>
    <name evidence="4" type="ORF">EDC19_1431</name>
</gene>
<dbReference type="InterPro" id="IPR008331">
    <property type="entry name" value="Ferritin_DPS_dom"/>
</dbReference>
<dbReference type="PANTHER" id="PTHR42932">
    <property type="entry name" value="GENERAL STRESS PROTEIN 20U"/>
    <property type="match status" value="1"/>
</dbReference>
<dbReference type="PROSITE" id="PS00818">
    <property type="entry name" value="DPS_1"/>
    <property type="match status" value="1"/>
</dbReference>
<dbReference type="GO" id="GO:0016722">
    <property type="term" value="F:oxidoreductase activity, acting on metal ions"/>
    <property type="evidence" value="ECO:0007669"/>
    <property type="project" value="InterPro"/>
</dbReference>
<dbReference type="Pfam" id="PF00210">
    <property type="entry name" value="Ferritin"/>
    <property type="match status" value="1"/>
</dbReference>
<keyword evidence="5" id="KW-1185">Reference proteome</keyword>
<keyword evidence="4" id="KW-0238">DNA-binding</keyword>
<name>A0A4R1MMB8_9FIRM</name>
<comment type="caution">
    <text evidence="4">The sequence shown here is derived from an EMBL/GenBank/DDBJ whole genome shotgun (WGS) entry which is preliminary data.</text>
</comment>
<sequence>MINKIGLNEDITKKIIKDLDMYLANLNVLYVKLHNLHWNIEGTSFFQLHEKFEELYNFVSEDLDEVAERILTLGSRPSASLKDFIAMSTIDELESQAISSLESVKIIEKDFNKMLELSRKLLETAEDNKDQGTVDLMAGFIGNYEKTLWMLKAYQS</sequence>
<dbReference type="CDD" id="cd01043">
    <property type="entry name" value="DPS"/>
    <property type="match status" value="1"/>
</dbReference>
<evidence type="ECO:0000259" key="3">
    <source>
        <dbReference type="Pfam" id="PF00210"/>
    </source>
</evidence>
<organism evidence="4 5">
    <name type="scientific">Natranaerovirga hydrolytica</name>
    <dbReference type="NCBI Taxonomy" id="680378"/>
    <lineage>
        <taxon>Bacteria</taxon>
        <taxon>Bacillati</taxon>
        <taxon>Bacillota</taxon>
        <taxon>Clostridia</taxon>
        <taxon>Lachnospirales</taxon>
        <taxon>Natranaerovirgaceae</taxon>
        <taxon>Natranaerovirga</taxon>
    </lineage>
</organism>
<dbReference type="RefSeq" id="WP_132282157.1">
    <property type="nucleotide sequence ID" value="NZ_SMGQ01000012.1"/>
</dbReference>
<evidence type="ECO:0000313" key="4">
    <source>
        <dbReference type="EMBL" id="TCK93240.1"/>
    </source>
</evidence>
<dbReference type="GO" id="GO:0003677">
    <property type="term" value="F:DNA binding"/>
    <property type="evidence" value="ECO:0007669"/>
    <property type="project" value="UniProtKB-KW"/>
</dbReference>
<dbReference type="Proteomes" id="UP000294545">
    <property type="component" value="Unassembled WGS sequence"/>
</dbReference>
<protein>
    <submittedName>
        <fullName evidence="4">Starvation-inducible DNA-binding protein</fullName>
    </submittedName>
</protein>
<feature type="domain" description="Ferritin/DPS" evidence="3">
    <location>
        <begin position="17"/>
        <end position="154"/>
    </location>
</feature>
<dbReference type="EMBL" id="SMGQ01000012">
    <property type="protein sequence ID" value="TCK93240.1"/>
    <property type="molecule type" value="Genomic_DNA"/>
</dbReference>
<evidence type="ECO:0000256" key="2">
    <source>
        <dbReference type="RuleBase" id="RU003875"/>
    </source>
</evidence>
<dbReference type="PIRSF" id="PIRSF005900">
    <property type="entry name" value="Dps"/>
    <property type="match status" value="1"/>
</dbReference>